<evidence type="ECO:0000259" key="1">
    <source>
        <dbReference type="PROSITE" id="PS51819"/>
    </source>
</evidence>
<comment type="caution">
    <text evidence="2">The sequence shown here is derived from an EMBL/GenBank/DDBJ whole genome shotgun (WGS) entry which is preliminary data.</text>
</comment>
<reference evidence="2 3" key="1">
    <citation type="submission" date="2020-08" db="EMBL/GenBank/DDBJ databases">
        <title>Genomic Encyclopedia of Type Strains, Phase IV (KMG-V): Genome sequencing to study the core and pangenomes of soil and plant-associated prokaryotes.</title>
        <authorList>
            <person name="Whitman W."/>
        </authorList>
    </citation>
    <scope>NUCLEOTIDE SEQUENCE [LARGE SCALE GENOMIC DNA]</scope>
    <source>
        <strain evidence="2 3">X5P2</strain>
    </source>
</reference>
<dbReference type="PROSITE" id="PS51819">
    <property type="entry name" value="VOC"/>
    <property type="match status" value="1"/>
</dbReference>
<dbReference type="SUPFAM" id="SSF54593">
    <property type="entry name" value="Glyoxalase/Bleomycin resistance protein/Dihydroxybiphenyl dioxygenase"/>
    <property type="match status" value="1"/>
</dbReference>
<protein>
    <submittedName>
        <fullName evidence="2">Catechol 2,3-dioxygenase-like lactoylglutathione lyase family enzyme</fullName>
    </submittedName>
</protein>
<evidence type="ECO:0000313" key="3">
    <source>
        <dbReference type="Proteomes" id="UP000535182"/>
    </source>
</evidence>
<dbReference type="EMBL" id="JACHEB010000007">
    <property type="protein sequence ID" value="MBB5329614.1"/>
    <property type="molecule type" value="Genomic_DNA"/>
</dbReference>
<dbReference type="InterPro" id="IPR029068">
    <property type="entry name" value="Glyas_Bleomycin-R_OHBP_Dase"/>
</dbReference>
<evidence type="ECO:0000313" key="2">
    <source>
        <dbReference type="EMBL" id="MBB5329614.1"/>
    </source>
</evidence>
<dbReference type="CDD" id="cd06587">
    <property type="entry name" value="VOC"/>
    <property type="match status" value="1"/>
</dbReference>
<dbReference type="Gene3D" id="3.10.180.10">
    <property type="entry name" value="2,3-Dihydroxybiphenyl 1,2-Dioxygenase, domain 1"/>
    <property type="match status" value="1"/>
</dbReference>
<accession>A0A9X0QG34</accession>
<dbReference type="RefSeq" id="WP_183978256.1">
    <property type="nucleotide sequence ID" value="NZ_JACHEB010000007.1"/>
</dbReference>
<dbReference type="Pfam" id="PF00903">
    <property type="entry name" value="Glyoxalase"/>
    <property type="match status" value="1"/>
</dbReference>
<name>A0A9X0QG34_9BACT</name>
<dbReference type="InterPro" id="IPR037523">
    <property type="entry name" value="VOC_core"/>
</dbReference>
<sequence>MPTLESEAEKSTLNIKQAVPFFRVWDIEASLRFYVDGLGYTKTKEWIDNGKLRWCWLELDGAAHMLQEYEPGKAPSTTRGEGVSICFQCNDALAIYHHAIARGLHPQRPFVGNAMWVVILTDPDGYKLDFESSTDAPEESIYQDQHASAVSR</sequence>
<gene>
    <name evidence="2" type="ORF">HDF14_003236</name>
</gene>
<proteinExistence type="predicted"/>
<feature type="domain" description="VOC" evidence="1">
    <location>
        <begin position="14"/>
        <end position="133"/>
    </location>
</feature>
<dbReference type="AlphaFoldDB" id="A0A9X0QG34"/>
<organism evidence="2 3">
    <name type="scientific">Tunturiibacter gelidiferens</name>
    <dbReference type="NCBI Taxonomy" id="3069689"/>
    <lineage>
        <taxon>Bacteria</taxon>
        <taxon>Pseudomonadati</taxon>
        <taxon>Acidobacteriota</taxon>
        <taxon>Terriglobia</taxon>
        <taxon>Terriglobales</taxon>
        <taxon>Acidobacteriaceae</taxon>
        <taxon>Tunturiibacter</taxon>
    </lineage>
</organism>
<keyword evidence="3" id="KW-1185">Reference proteome</keyword>
<dbReference type="Proteomes" id="UP000535182">
    <property type="component" value="Unassembled WGS sequence"/>
</dbReference>
<dbReference type="InterPro" id="IPR004360">
    <property type="entry name" value="Glyas_Fos-R_dOase_dom"/>
</dbReference>